<gene>
    <name evidence="1" type="primary">Contig243.g278</name>
    <name evidence="1" type="ORF">STYLEM_18702</name>
</gene>
<reference evidence="1 2" key="1">
    <citation type="submission" date="2014-06" db="EMBL/GenBank/DDBJ databases">
        <authorList>
            <person name="Swart Estienne"/>
        </authorList>
    </citation>
    <scope>NUCLEOTIDE SEQUENCE [LARGE SCALE GENOMIC DNA]</scope>
    <source>
        <strain evidence="1 2">130c</strain>
    </source>
</reference>
<sequence>MAIDDLMHSIYPSAIFLGLDSNYTKFDRLIDLRRDVCYNNRITKTTIASLELAAVCHKIFLLSLLLDLN</sequence>
<accession>A0A078B566</accession>
<keyword evidence="2" id="KW-1185">Reference proteome</keyword>
<dbReference type="EMBL" id="CCKQ01017669">
    <property type="protein sequence ID" value="CDW89569.1"/>
    <property type="molecule type" value="Genomic_DNA"/>
</dbReference>
<name>A0A078B566_STYLE</name>
<dbReference type="AlphaFoldDB" id="A0A078B566"/>
<evidence type="ECO:0000313" key="2">
    <source>
        <dbReference type="Proteomes" id="UP000039865"/>
    </source>
</evidence>
<protein>
    <submittedName>
        <fullName evidence="1">Uncharacterized protein</fullName>
    </submittedName>
</protein>
<dbReference type="InParanoid" id="A0A078B566"/>
<evidence type="ECO:0000313" key="1">
    <source>
        <dbReference type="EMBL" id="CDW89569.1"/>
    </source>
</evidence>
<proteinExistence type="predicted"/>
<organism evidence="1 2">
    <name type="scientific">Stylonychia lemnae</name>
    <name type="common">Ciliate</name>
    <dbReference type="NCBI Taxonomy" id="5949"/>
    <lineage>
        <taxon>Eukaryota</taxon>
        <taxon>Sar</taxon>
        <taxon>Alveolata</taxon>
        <taxon>Ciliophora</taxon>
        <taxon>Intramacronucleata</taxon>
        <taxon>Spirotrichea</taxon>
        <taxon>Stichotrichia</taxon>
        <taxon>Sporadotrichida</taxon>
        <taxon>Oxytrichidae</taxon>
        <taxon>Stylonychinae</taxon>
        <taxon>Stylonychia</taxon>
    </lineage>
</organism>
<dbReference type="Proteomes" id="UP000039865">
    <property type="component" value="Unassembled WGS sequence"/>
</dbReference>